<proteinExistence type="predicted"/>
<sequence length="139" mass="15510">MFIDVDVTSVDTSSFFWCHAYNLANSHGVALSDLILVDKKRYSWEAQVLEPCGGQVGHDMRGPLGGNNPHDIYFHRLPPTEDGELPTPFGYWSFDPDPTPGPWPEIPSPGIQLSSRTDVSHTYLSEFQAELVTCFNRGL</sequence>
<evidence type="ECO:0000313" key="1">
    <source>
        <dbReference type="EMBL" id="OCH86538.1"/>
    </source>
</evidence>
<feature type="non-terminal residue" evidence="1">
    <location>
        <position position="1"/>
    </location>
</feature>
<reference evidence="1 2" key="1">
    <citation type="submission" date="2016-07" db="EMBL/GenBank/DDBJ databases">
        <title>Draft genome of the white-rot fungus Obba rivulosa 3A-2.</title>
        <authorList>
            <consortium name="DOE Joint Genome Institute"/>
            <person name="Miettinen O."/>
            <person name="Riley R."/>
            <person name="Acob R."/>
            <person name="Barry K."/>
            <person name="Cullen D."/>
            <person name="De Vries R."/>
            <person name="Hainaut M."/>
            <person name="Hatakka A."/>
            <person name="Henrissat B."/>
            <person name="Hilden K."/>
            <person name="Kuo R."/>
            <person name="Labutti K."/>
            <person name="Lipzen A."/>
            <person name="Makela M.R."/>
            <person name="Sandor L."/>
            <person name="Spatafora J.W."/>
            <person name="Grigoriev I.V."/>
            <person name="Hibbett D.S."/>
        </authorList>
    </citation>
    <scope>NUCLEOTIDE SEQUENCE [LARGE SCALE GENOMIC DNA]</scope>
    <source>
        <strain evidence="1 2">3A-2</strain>
    </source>
</reference>
<dbReference type="EMBL" id="KV722523">
    <property type="protein sequence ID" value="OCH86538.1"/>
    <property type="molecule type" value="Genomic_DNA"/>
</dbReference>
<accession>A0A8E2AL04</accession>
<dbReference type="AlphaFoldDB" id="A0A8E2AL04"/>
<dbReference type="OrthoDB" id="2751284at2759"/>
<evidence type="ECO:0000313" key="2">
    <source>
        <dbReference type="Proteomes" id="UP000250043"/>
    </source>
</evidence>
<dbReference type="Proteomes" id="UP000250043">
    <property type="component" value="Unassembled WGS sequence"/>
</dbReference>
<protein>
    <submittedName>
        <fullName evidence="1">Uncharacterized protein</fullName>
    </submittedName>
</protein>
<keyword evidence="2" id="KW-1185">Reference proteome</keyword>
<gene>
    <name evidence="1" type="ORF">OBBRIDRAFT_797087</name>
</gene>
<name>A0A8E2AL04_9APHY</name>
<organism evidence="1 2">
    <name type="scientific">Obba rivulosa</name>
    <dbReference type="NCBI Taxonomy" id="1052685"/>
    <lineage>
        <taxon>Eukaryota</taxon>
        <taxon>Fungi</taxon>
        <taxon>Dikarya</taxon>
        <taxon>Basidiomycota</taxon>
        <taxon>Agaricomycotina</taxon>
        <taxon>Agaricomycetes</taxon>
        <taxon>Polyporales</taxon>
        <taxon>Gelatoporiaceae</taxon>
        <taxon>Obba</taxon>
    </lineage>
</organism>